<protein>
    <recommendedName>
        <fullName evidence="3">Twin-arginine translocation pathway signal</fullName>
    </recommendedName>
</protein>
<evidence type="ECO:0008006" key="3">
    <source>
        <dbReference type="Google" id="ProtNLM"/>
    </source>
</evidence>
<gene>
    <name evidence="1" type="ORF">METUNv1_01178</name>
</gene>
<dbReference type="Pfam" id="PF07394">
    <property type="entry name" value="DUF1501"/>
    <property type="match status" value="1"/>
</dbReference>
<dbReference type="eggNOG" id="COG4102">
    <property type="taxonomic scope" value="Bacteria"/>
</dbReference>
<proteinExistence type="predicted"/>
<dbReference type="RefSeq" id="WP_008059738.1">
    <property type="nucleotide sequence ID" value="NZ_AFHG01000036.1"/>
</dbReference>
<keyword evidence="2" id="KW-1185">Reference proteome</keyword>
<name>F5RA98_METUF</name>
<reference evidence="1 2" key="1">
    <citation type="journal article" date="2011" name="J. Bacteriol.">
        <title>Genome sequence of Methyloversatilis universalis FAM5T, a methylotrophic representative of the order Rhodocyclales.</title>
        <authorList>
            <person name="Kittichotirat W."/>
            <person name="Good N.M."/>
            <person name="Hall R."/>
            <person name="Bringel F."/>
            <person name="Lajus A."/>
            <person name="Medigue C."/>
            <person name="Smalley N.E."/>
            <person name="Beck D."/>
            <person name="Bumgarner R."/>
            <person name="Vuilleumier S."/>
            <person name="Kalyuzhnaya M.G."/>
        </authorList>
    </citation>
    <scope>NUCLEOTIDE SEQUENCE [LARGE SCALE GENOMIC DNA]</scope>
    <source>
        <strain evidence="2">ATCC BAA-1314 / JCM 13912 / FAM5</strain>
    </source>
</reference>
<organism evidence="1 2">
    <name type="scientific">Methyloversatilis universalis (strain ATCC BAA-1314 / DSM 25237 / JCM 13912 / CCUG 52030 / FAM5)</name>
    <dbReference type="NCBI Taxonomy" id="1000565"/>
    <lineage>
        <taxon>Bacteria</taxon>
        <taxon>Pseudomonadati</taxon>
        <taxon>Pseudomonadota</taxon>
        <taxon>Betaproteobacteria</taxon>
        <taxon>Nitrosomonadales</taxon>
        <taxon>Sterolibacteriaceae</taxon>
        <taxon>Methyloversatilis</taxon>
    </lineage>
</organism>
<dbReference type="PANTHER" id="PTHR43737">
    <property type="entry name" value="BLL7424 PROTEIN"/>
    <property type="match status" value="1"/>
</dbReference>
<sequence length="344" mass="35739">MDRRHFLLTAGSAPLALAPFGQVAAAPSGRLLVLIDLLGGNDGLNTLIPFGQPAYYRLRPTIAMDRSALLPVASGFGLHPALRPLMPLWQDGQLALLQGVGCPAGSLSHHRATEIMDSGRLDDSPLQPGWLARCLAVHETARHAATPALVVSSDMPGPLHGLPRCRSLSCADGETLAARFGFPADALGDALARACAELAGGADATAIRVALDGFDTHEDQPTTHARLLDSLARSLAALRNALTAMGRWQDTLVMTRSEFGRLAHENLSAGTDHGNAGVQLVAGGRVEGGLRGTAADLDALDARGGVPATLDVRTLQSAIAEQWLGVDTAALGADLPPLPFALVS</sequence>
<accession>F5RA98</accession>
<evidence type="ECO:0000313" key="1">
    <source>
        <dbReference type="EMBL" id="EGK72414.1"/>
    </source>
</evidence>
<dbReference type="STRING" id="1000565.METUNv1_01178"/>
<dbReference type="AlphaFoldDB" id="F5RA98"/>
<dbReference type="PANTHER" id="PTHR43737:SF1">
    <property type="entry name" value="DUF1501 DOMAIN-CONTAINING PROTEIN"/>
    <property type="match status" value="1"/>
</dbReference>
<comment type="caution">
    <text evidence="1">The sequence shown here is derived from an EMBL/GenBank/DDBJ whole genome shotgun (WGS) entry which is preliminary data.</text>
</comment>
<evidence type="ECO:0000313" key="2">
    <source>
        <dbReference type="Proteomes" id="UP000005019"/>
    </source>
</evidence>
<dbReference type="InterPro" id="IPR010869">
    <property type="entry name" value="DUF1501"/>
</dbReference>
<dbReference type="EMBL" id="AFHG01000036">
    <property type="protein sequence ID" value="EGK72414.1"/>
    <property type="molecule type" value="Genomic_DNA"/>
</dbReference>
<dbReference type="Proteomes" id="UP000005019">
    <property type="component" value="Unassembled WGS sequence"/>
</dbReference>
<dbReference type="OrthoDB" id="9779968at2"/>